<dbReference type="GO" id="GO:0032259">
    <property type="term" value="P:methylation"/>
    <property type="evidence" value="ECO:0007669"/>
    <property type="project" value="UniProtKB-KW"/>
</dbReference>
<dbReference type="EMBL" id="CP043424">
    <property type="protein sequence ID" value="QIW12639.1"/>
    <property type="molecule type" value="Genomic_DNA"/>
</dbReference>
<keyword evidence="2 5" id="KW-0808">Transferase</keyword>
<keyword evidence="9" id="KW-1185">Reference proteome</keyword>
<dbReference type="KEGG" id="fad:CDH04_08285"/>
<name>A0A2Z4Y121_9GAMM</name>
<evidence type="ECO:0000256" key="3">
    <source>
        <dbReference type="ARBA" id="ARBA00022688"/>
    </source>
</evidence>
<comment type="similarity">
    <text evidence="5">Belongs to the methyltransferase superfamily. UbiG/COQ3 family.</text>
</comment>
<dbReference type="PANTHER" id="PTHR43464">
    <property type="entry name" value="METHYLTRANSFERASE"/>
    <property type="match status" value="1"/>
</dbReference>
<dbReference type="InterPro" id="IPR010233">
    <property type="entry name" value="UbiG_MeTrfase"/>
</dbReference>
<evidence type="ECO:0000313" key="6">
    <source>
        <dbReference type="EMBL" id="AXA34393.1"/>
    </source>
</evidence>
<protein>
    <recommendedName>
        <fullName evidence="5">Ubiquinone biosynthesis O-methyltransferase</fullName>
    </recommendedName>
    <alternativeName>
        <fullName evidence="5">2-polyprenyl-6-hydroxyphenol methylase</fullName>
        <ecNumber evidence="5">2.1.1.222</ecNumber>
    </alternativeName>
    <alternativeName>
        <fullName evidence="5">3-demethylubiquinone 3-O-methyltransferase</fullName>
        <ecNumber evidence="5">2.1.1.64</ecNumber>
    </alternativeName>
</protein>
<proteinExistence type="inferred from homology"/>
<comment type="catalytic activity">
    <reaction evidence="5">
        <text>a 3-(all-trans-polyprenyl)benzene-1,2-diol + S-adenosyl-L-methionine = a 2-methoxy-6-(all-trans-polyprenyl)phenol + S-adenosyl-L-homocysteine + H(+)</text>
        <dbReference type="Rhea" id="RHEA:31411"/>
        <dbReference type="Rhea" id="RHEA-COMP:9550"/>
        <dbReference type="Rhea" id="RHEA-COMP:9551"/>
        <dbReference type="ChEBI" id="CHEBI:15378"/>
        <dbReference type="ChEBI" id="CHEBI:57856"/>
        <dbReference type="ChEBI" id="CHEBI:59789"/>
        <dbReference type="ChEBI" id="CHEBI:62729"/>
        <dbReference type="ChEBI" id="CHEBI:62731"/>
        <dbReference type="EC" id="2.1.1.222"/>
    </reaction>
</comment>
<evidence type="ECO:0000256" key="2">
    <source>
        <dbReference type="ARBA" id="ARBA00022679"/>
    </source>
</evidence>
<comment type="function">
    <text evidence="5">O-methyltransferase that catalyzes the 2 O-methylation steps in the ubiquinone biosynthetic pathway.</text>
</comment>
<feature type="binding site" evidence="5">
    <location>
        <position position="36"/>
    </location>
    <ligand>
        <name>S-adenosyl-L-methionine</name>
        <dbReference type="ChEBI" id="CHEBI:59789"/>
    </ligand>
</feature>
<comment type="catalytic activity">
    <reaction evidence="5">
        <text>a 3-demethylubiquinol + S-adenosyl-L-methionine = a ubiquinol + S-adenosyl-L-homocysteine + H(+)</text>
        <dbReference type="Rhea" id="RHEA:44380"/>
        <dbReference type="Rhea" id="RHEA-COMP:9566"/>
        <dbReference type="Rhea" id="RHEA-COMP:10914"/>
        <dbReference type="ChEBI" id="CHEBI:15378"/>
        <dbReference type="ChEBI" id="CHEBI:17976"/>
        <dbReference type="ChEBI" id="CHEBI:57856"/>
        <dbReference type="ChEBI" id="CHEBI:59789"/>
        <dbReference type="ChEBI" id="CHEBI:84422"/>
        <dbReference type="EC" id="2.1.1.64"/>
    </reaction>
</comment>
<dbReference type="Proteomes" id="UP000251120">
    <property type="component" value="Chromosome"/>
</dbReference>
<evidence type="ECO:0000256" key="5">
    <source>
        <dbReference type="HAMAP-Rule" id="MF_00472"/>
    </source>
</evidence>
<feature type="binding site" evidence="5">
    <location>
        <position position="76"/>
    </location>
    <ligand>
        <name>S-adenosyl-L-methionine</name>
        <dbReference type="ChEBI" id="CHEBI:59789"/>
    </ligand>
</feature>
<dbReference type="GO" id="GO:0102208">
    <property type="term" value="F:2-polyprenyl-6-hydroxyphenol methylase activity"/>
    <property type="evidence" value="ECO:0007669"/>
    <property type="project" value="UniProtKB-EC"/>
</dbReference>
<dbReference type="OrthoDB" id="9801538at2"/>
<dbReference type="AlphaFoldDB" id="A0A2Z4Y121"/>
<dbReference type="EC" id="2.1.1.64" evidence="5"/>
<evidence type="ECO:0000313" key="9">
    <source>
        <dbReference type="Proteomes" id="UP000681131"/>
    </source>
</evidence>
<keyword evidence="3 5" id="KW-0831">Ubiquinone biosynthesis</keyword>
<dbReference type="EC" id="2.1.1.222" evidence="5"/>
<dbReference type="HAMAP" id="MF_00472">
    <property type="entry name" value="UbiG"/>
    <property type="match status" value="1"/>
</dbReference>
<reference evidence="6 8" key="1">
    <citation type="submission" date="2017-06" db="EMBL/GenBank/DDBJ databases">
        <title>Complete genome of Francisella adeliensis.</title>
        <authorList>
            <person name="Vallesi A."/>
            <person name="Sjodin A."/>
        </authorList>
    </citation>
    <scope>NUCLEOTIDE SEQUENCE [LARGE SCALE GENOMIC DNA]</scope>
    <source>
        <strain evidence="6 8">FDC440</strain>
    </source>
</reference>
<reference evidence="7 9" key="2">
    <citation type="submission" date="2019-08" db="EMBL/GenBank/DDBJ databases">
        <title>Complete genome sequences of Francisella adeliensis (FSC1325 and FSC1326).</title>
        <authorList>
            <person name="Ohrman C."/>
            <person name="Uneklint I."/>
            <person name="Vallesi A."/>
            <person name="Karlsson L."/>
            <person name="Sjodin A."/>
        </authorList>
    </citation>
    <scope>NUCLEOTIDE SEQUENCE [LARGE SCALE GENOMIC DNA]</scope>
    <source>
        <strain evidence="7 9">FSC1325</strain>
    </source>
</reference>
<sequence length="231" mass="26141">MNNIDSNEVDKFSKLANTWWDESGELKTLHQVNPLRLEFIKKHTQLNNKKIIDIGCGGGILTESLFTQDNKTSGLDASFEAIEVAKKHAQANNLNIKYTNSTIEDFVVNQSKSFDIITCMEMLEHVPDPESIIASISKIIKDDGYFFASTLNRNLKSYLLSIVAAEHILKMVPKGTHEYAKFIKPYELIKTAEKYGFKAIDMTGVHYNPLNDKFRLGSNADVNYIIAFKKV</sequence>
<evidence type="ECO:0000256" key="1">
    <source>
        <dbReference type="ARBA" id="ARBA00022603"/>
    </source>
</evidence>
<dbReference type="NCBIfam" id="TIGR01983">
    <property type="entry name" value="UbiG"/>
    <property type="match status" value="1"/>
</dbReference>
<dbReference type="RefSeq" id="WP_112870570.1">
    <property type="nucleotide sequence ID" value="NZ_CP021781.1"/>
</dbReference>
<feature type="binding site" evidence="5">
    <location>
        <position position="55"/>
    </location>
    <ligand>
        <name>S-adenosyl-L-methionine</name>
        <dbReference type="ChEBI" id="CHEBI:59789"/>
    </ligand>
</feature>
<dbReference type="GO" id="GO:0061542">
    <property type="term" value="F:3-demethylubiquinol 3-O-methyltransferase activity"/>
    <property type="evidence" value="ECO:0007669"/>
    <property type="project" value="UniProtKB-UniRule"/>
</dbReference>
<evidence type="ECO:0000313" key="7">
    <source>
        <dbReference type="EMBL" id="QIW12639.1"/>
    </source>
</evidence>
<dbReference type="SUPFAM" id="SSF53335">
    <property type="entry name" value="S-adenosyl-L-methionine-dependent methyltransferases"/>
    <property type="match status" value="1"/>
</dbReference>
<dbReference type="GO" id="GO:0010420">
    <property type="term" value="F:polyprenyldihydroxybenzoate methyltransferase activity"/>
    <property type="evidence" value="ECO:0007669"/>
    <property type="project" value="InterPro"/>
</dbReference>
<keyword evidence="4 5" id="KW-0949">S-adenosyl-L-methionine</keyword>
<evidence type="ECO:0000256" key="4">
    <source>
        <dbReference type="ARBA" id="ARBA00022691"/>
    </source>
</evidence>
<gene>
    <name evidence="5 7" type="primary">ubiG</name>
    <name evidence="6" type="ORF">CDH04_08285</name>
    <name evidence="7" type="ORF">FZC43_08290</name>
</gene>
<organism evidence="6 8">
    <name type="scientific">Francisella adeliensis</name>
    <dbReference type="NCBI Taxonomy" id="2007306"/>
    <lineage>
        <taxon>Bacteria</taxon>
        <taxon>Pseudomonadati</taxon>
        <taxon>Pseudomonadota</taxon>
        <taxon>Gammaproteobacteria</taxon>
        <taxon>Thiotrichales</taxon>
        <taxon>Francisellaceae</taxon>
        <taxon>Francisella</taxon>
    </lineage>
</organism>
<dbReference type="UniPathway" id="UPA00232"/>
<comment type="pathway">
    <text evidence="5">Cofactor biosynthesis; ubiquinone biosynthesis.</text>
</comment>
<dbReference type="EMBL" id="CP021781">
    <property type="protein sequence ID" value="AXA34393.1"/>
    <property type="molecule type" value="Genomic_DNA"/>
</dbReference>
<accession>A0A2Z4Y121</accession>
<feature type="binding site" evidence="5">
    <location>
        <position position="120"/>
    </location>
    <ligand>
        <name>S-adenosyl-L-methionine</name>
        <dbReference type="ChEBI" id="CHEBI:59789"/>
    </ligand>
</feature>
<dbReference type="InterPro" id="IPR029063">
    <property type="entry name" value="SAM-dependent_MTases_sf"/>
</dbReference>
<evidence type="ECO:0000313" key="8">
    <source>
        <dbReference type="Proteomes" id="UP000251120"/>
    </source>
</evidence>
<dbReference type="Pfam" id="PF13489">
    <property type="entry name" value="Methyltransf_23"/>
    <property type="match status" value="1"/>
</dbReference>
<keyword evidence="1 5" id="KW-0489">Methyltransferase</keyword>
<dbReference type="PANTHER" id="PTHR43464:SF19">
    <property type="entry name" value="UBIQUINONE BIOSYNTHESIS O-METHYLTRANSFERASE, MITOCHONDRIAL"/>
    <property type="match status" value="1"/>
</dbReference>
<dbReference type="Proteomes" id="UP000681131">
    <property type="component" value="Chromosome"/>
</dbReference>
<dbReference type="Gene3D" id="3.40.50.150">
    <property type="entry name" value="Vaccinia Virus protein VP39"/>
    <property type="match status" value="1"/>
</dbReference>